<dbReference type="InterPro" id="IPR004358">
    <property type="entry name" value="Sig_transdc_His_kin-like_C"/>
</dbReference>
<evidence type="ECO:0000256" key="15">
    <source>
        <dbReference type="ARBA" id="ARBA00030800"/>
    </source>
</evidence>
<evidence type="ECO:0000313" key="18">
    <source>
        <dbReference type="Proteomes" id="UP000516360"/>
    </source>
</evidence>
<evidence type="ECO:0000259" key="16">
    <source>
        <dbReference type="PROSITE" id="PS50109"/>
    </source>
</evidence>
<reference evidence="17 18" key="1">
    <citation type="submission" date="2020-03" db="EMBL/GenBank/DDBJ databases">
        <title>Complete genome sequences of two sulfur-disproportionating bacterial strains T55J and Mzg5.</title>
        <authorList>
            <person name="Umezawa K."/>
            <person name="Kojima H."/>
            <person name="Kato Y."/>
            <person name="Fukui M."/>
        </authorList>
    </citation>
    <scope>NUCLEOTIDE SEQUENCE [LARGE SCALE GENOMIC DNA]</scope>
    <source>
        <strain evidence="17 18">T55J</strain>
    </source>
</reference>
<comment type="subcellular location">
    <subcellularLocation>
        <location evidence="3">Cytoplasm</location>
    </subcellularLocation>
</comment>
<keyword evidence="9" id="KW-0479">Metal-binding</keyword>
<dbReference type="AlphaFoldDB" id="A0A7G1H4S4"/>
<dbReference type="Gene3D" id="3.30.565.10">
    <property type="entry name" value="Histidine kinase-like ATPase, C-terminal domain"/>
    <property type="match status" value="1"/>
</dbReference>
<keyword evidence="8" id="KW-0808">Transferase</keyword>
<dbReference type="GO" id="GO:0046872">
    <property type="term" value="F:metal ion binding"/>
    <property type="evidence" value="ECO:0007669"/>
    <property type="project" value="UniProtKB-KW"/>
</dbReference>
<evidence type="ECO:0000256" key="4">
    <source>
        <dbReference type="ARBA" id="ARBA00012438"/>
    </source>
</evidence>
<accession>A0A7G1H4S4</accession>
<dbReference type="InterPro" id="IPR011712">
    <property type="entry name" value="Sig_transdc_His_kin_sub3_dim/P"/>
</dbReference>
<dbReference type="InterPro" id="IPR003594">
    <property type="entry name" value="HATPase_dom"/>
</dbReference>
<gene>
    <name evidence="17" type="ORF">JZK55_18180</name>
</gene>
<dbReference type="GO" id="GO:0000155">
    <property type="term" value="F:phosphorelay sensor kinase activity"/>
    <property type="evidence" value="ECO:0007669"/>
    <property type="project" value="InterPro"/>
</dbReference>
<dbReference type="GO" id="GO:0016020">
    <property type="term" value="C:membrane"/>
    <property type="evidence" value="ECO:0007669"/>
    <property type="project" value="InterPro"/>
</dbReference>
<evidence type="ECO:0000256" key="5">
    <source>
        <dbReference type="ARBA" id="ARBA00017322"/>
    </source>
</evidence>
<evidence type="ECO:0000256" key="13">
    <source>
        <dbReference type="ARBA" id="ARBA00023014"/>
    </source>
</evidence>
<dbReference type="PRINTS" id="PR00344">
    <property type="entry name" value="BCTRLSENSOR"/>
</dbReference>
<keyword evidence="6" id="KW-0004">4Fe-4S</keyword>
<evidence type="ECO:0000256" key="9">
    <source>
        <dbReference type="ARBA" id="ARBA00022723"/>
    </source>
</evidence>
<evidence type="ECO:0000256" key="2">
    <source>
        <dbReference type="ARBA" id="ARBA00001966"/>
    </source>
</evidence>
<dbReference type="SMART" id="SM00387">
    <property type="entry name" value="HATPase_c"/>
    <property type="match status" value="1"/>
</dbReference>
<evidence type="ECO:0000256" key="12">
    <source>
        <dbReference type="ARBA" id="ARBA00023012"/>
    </source>
</evidence>
<dbReference type="Gene3D" id="1.20.5.1930">
    <property type="match status" value="1"/>
</dbReference>
<evidence type="ECO:0000256" key="10">
    <source>
        <dbReference type="ARBA" id="ARBA00022777"/>
    </source>
</evidence>
<dbReference type="InterPro" id="IPR050482">
    <property type="entry name" value="Sensor_HK_TwoCompSys"/>
</dbReference>
<dbReference type="Pfam" id="PF02518">
    <property type="entry name" value="HATPase_c"/>
    <property type="match status" value="1"/>
</dbReference>
<dbReference type="KEGG" id="dtp:JZK55_18180"/>
<evidence type="ECO:0000313" key="17">
    <source>
        <dbReference type="EMBL" id="BCB96896.1"/>
    </source>
</evidence>
<dbReference type="EC" id="2.7.13.3" evidence="4"/>
<evidence type="ECO:0000256" key="6">
    <source>
        <dbReference type="ARBA" id="ARBA00022485"/>
    </source>
</evidence>
<dbReference type="GO" id="GO:0051539">
    <property type="term" value="F:4 iron, 4 sulfur cluster binding"/>
    <property type="evidence" value="ECO:0007669"/>
    <property type="project" value="UniProtKB-KW"/>
</dbReference>
<evidence type="ECO:0000256" key="3">
    <source>
        <dbReference type="ARBA" id="ARBA00004496"/>
    </source>
</evidence>
<keyword evidence="7" id="KW-0963">Cytoplasm</keyword>
<dbReference type="CDD" id="cd16917">
    <property type="entry name" value="HATPase_UhpB-NarQ-NarX-like"/>
    <property type="match status" value="1"/>
</dbReference>
<dbReference type="PROSITE" id="PS50109">
    <property type="entry name" value="HIS_KIN"/>
    <property type="match status" value="1"/>
</dbReference>
<comment type="catalytic activity">
    <reaction evidence="1">
        <text>ATP + protein L-histidine = ADP + protein N-phospho-L-histidine.</text>
        <dbReference type="EC" id="2.7.13.3"/>
    </reaction>
</comment>
<feature type="domain" description="Histidine kinase" evidence="16">
    <location>
        <begin position="114"/>
        <end position="206"/>
    </location>
</feature>
<evidence type="ECO:0000256" key="8">
    <source>
        <dbReference type="ARBA" id="ARBA00022679"/>
    </source>
</evidence>
<comment type="cofactor">
    <cofactor evidence="2">
        <name>[4Fe-4S] cluster</name>
        <dbReference type="ChEBI" id="CHEBI:49883"/>
    </cofactor>
</comment>
<dbReference type="InterPro" id="IPR005467">
    <property type="entry name" value="His_kinase_dom"/>
</dbReference>
<dbReference type="GO" id="GO:0046983">
    <property type="term" value="F:protein dimerization activity"/>
    <property type="evidence" value="ECO:0007669"/>
    <property type="project" value="InterPro"/>
</dbReference>
<keyword evidence="11" id="KW-0408">Iron</keyword>
<proteinExistence type="predicted"/>
<comment type="function">
    <text evidence="14">Member of the two-component regulatory system NreB/NreC involved in the control of dissimilatory nitrate/nitrite reduction in response to oxygen. NreB functions as a direct oxygen sensor histidine kinase which is autophosphorylated, in the absence of oxygen, probably at the conserved histidine residue, and transfers its phosphate group probably to a conserved aspartate residue of NreC. NreB/NreC activates the expression of the nitrate (narGHJI) and nitrite (nir) reductase operons, as well as the putative nitrate transporter gene narT.</text>
</comment>
<keyword evidence="13" id="KW-0411">Iron-sulfur</keyword>
<evidence type="ECO:0000256" key="7">
    <source>
        <dbReference type="ARBA" id="ARBA00022490"/>
    </source>
</evidence>
<dbReference type="PANTHER" id="PTHR24421:SF58">
    <property type="entry name" value="SIGNAL TRANSDUCTION HISTIDINE-PROTEIN KINASE_PHOSPHATASE UHPB"/>
    <property type="match status" value="1"/>
</dbReference>
<dbReference type="SUPFAM" id="SSF55874">
    <property type="entry name" value="ATPase domain of HSP90 chaperone/DNA topoisomerase II/histidine kinase"/>
    <property type="match status" value="1"/>
</dbReference>
<dbReference type="Proteomes" id="UP000516360">
    <property type="component" value="Chromosome"/>
</dbReference>
<keyword evidence="10" id="KW-0418">Kinase</keyword>
<evidence type="ECO:0000256" key="11">
    <source>
        <dbReference type="ARBA" id="ARBA00023004"/>
    </source>
</evidence>
<dbReference type="GO" id="GO:0005737">
    <property type="term" value="C:cytoplasm"/>
    <property type="evidence" value="ECO:0007669"/>
    <property type="project" value="UniProtKB-SubCell"/>
</dbReference>
<dbReference type="InterPro" id="IPR036890">
    <property type="entry name" value="HATPase_C_sf"/>
</dbReference>
<organism evidence="17 18">
    <name type="scientific">Dissulfurispira thermophila</name>
    <dbReference type="NCBI Taxonomy" id="2715679"/>
    <lineage>
        <taxon>Bacteria</taxon>
        <taxon>Pseudomonadati</taxon>
        <taxon>Nitrospirota</taxon>
        <taxon>Thermodesulfovibrionia</taxon>
        <taxon>Thermodesulfovibrionales</taxon>
        <taxon>Dissulfurispiraceae</taxon>
        <taxon>Dissulfurispira</taxon>
    </lineage>
</organism>
<keyword evidence="18" id="KW-1185">Reference proteome</keyword>
<dbReference type="EMBL" id="AP022873">
    <property type="protein sequence ID" value="BCB96896.1"/>
    <property type="molecule type" value="Genomic_DNA"/>
</dbReference>
<evidence type="ECO:0000256" key="1">
    <source>
        <dbReference type="ARBA" id="ARBA00000085"/>
    </source>
</evidence>
<keyword evidence="12" id="KW-0902">Two-component regulatory system</keyword>
<sequence length="206" mass="23478">MAEEKERRQLASNLHDNVTQTLALCLIKSKMLMESLSSTVYAEPLNEISELIKQTLDNIRTMTFEISPPDLYELGLLSAIESLCERFHDKYRLTIYFHINREIDNINEEVSVLIFRAVQELLFNIVKHANANIARVSIERDRNFIRINVSDDGIGFSPSVMNNKGNYTGFGIFSIKERLKGIGGQMDIKSRRGFGTHISIKIPVIS</sequence>
<name>A0A7G1H4S4_9BACT</name>
<dbReference type="PANTHER" id="PTHR24421">
    <property type="entry name" value="NITRATE/NITRITE SENSOR PROTEIN NARX-RELATED"/>
    <property type="match status" value="1"/>
</dbReference>
<protein>
    <recommendedName>
        <fullName evidence="5">Oxygen sensor histidine kinase NreB</fullName>
        <ecNumber evidence="4">2.7.13.3</ecNumber>
    </recommendedName>
    <alternativeName>
        <fullName evidence="15">Nitrogen regulation protein B</fullName>
    </alternativeName>
</protein>
<dbReference type="Pfam" id="PF07730">
    <property type="entry name" value="HisKA_3"/>
    <property type="match status" value="1"/>
</dbReference>
<evidence type="ECO:0000256" key="14">
    <source>
        <dbReference type="ARBA" id="ARBA00024827"/>
    </source>
</evidence>